<name>A0A2T0X527_9RHOB</name>
<protein>
    <submittedName>
        <fullName evidence="1">Uncharacterized protein</fullName>
    </submittedName>
</protein>
<keyword evidence="2" id="KW-1185">Reference proteome</keyword>
<evidence type="ECO:0000313" key="2">
    <source>
        <dbReference type="Proteomes" id="UP000238392"/>
    </source>
</evidence>
<dbReference type="RefSeq" id="WP_146134876.1">
    <property type="nucleotide sequence ID" value="NZ_PVTQ01000001.1"/>
</dbReference>
<sequence length="121" mass="13551">MFLGTAAHSLPLWPHQRAELFATCVGRLEALALDHSNATARDVDALRDQRADFQMLLDATLPAALDEGVPQKMPKLWRAGGWSEVTHLLGEMQYSVDSGRVDRARVQLERRILECEKVLLS</sequence>
<organism evidence="1 2">
    <name type="scientific">Donghicola tyrosinivorans</name>
    <dbReference type="NCBI Taxonomy" id="1652492"/>
    <lineage>
        <taxon>Bacteria</taxon>
        <taxon>Pseudomonadati</taxon>
        <taxon>Pseudomonadota</taxon>
        <taxon>Alphaproteobacteria</taxon>
        <taxon>Rhodobacterales</taxon>
        <taxon>Roseobacteraceae</taxon>
        <taxon>Donghicola</taxon>
    </lineage>
</organism>
<gene>
    <name evidence="1" type="ORF">CLV74_101166</name>
</gene>
<reference evidence="1 2" key="1">
    <citation type="submission" date="2018-03" db="EMBL/GenBank/DDBJ databases">
        <title>Genomic Encyclopedia of Archaeal and Bacterial Type Strains, Phase II (KMG-II): from individual species to whole genera.</title>
        <authorList>
            <person name="Goeker M."/>
        </authorList>
    </citation>
    <scope>NUCLEOTIDE SEQUENCE [LARGE SCALE GENOMIC DNA]</scope>
    <source>
        <strain evidence="1 2">DSM 100212</strain>
    </source>
</reference>
<accession>A0A2T0X527</accession>
<dbReference type="EMBL" id="PVTQ01000001">
    <property type="protein sequence ID" value="PRY94036.1"/>
    <property type="molecule type" value="Genomic_DNA"/>
</dbReference>
<dbReference type="Proteomes" id="UP000238392">
    <property type="component" value="Unassembled WGS sequence"/>
</dbReference>
<proteinExistence type="predicted"/>
<comment type="caution">
    <text evidence="1">The sequence shown here is derived from an EMBL/GenBank/DDBJ whole genome shotgun (WGS) entry which is preliminary data.</text>
</comment>
<evidence type="ECO:0000313" key="1">
    <source>
        <dbReference type="EMBL" id="PRY94036.1"/>
    </source>
</evidence>
<dbReference type="OrthoDB" id="7872837at2"/>
<dbReference type="AlphaFoldDB" id="A0A2T0X527"/>